<keyword evidence="1" id="KW-0812">Transmembrane</keyword>
<keyword evidence="3" id="KW-1185">Reference proteome</keyword>
<reference evidence="2" key="1">
    <citation type="submission" date="2020-08" db="EMBL/GenBank/DDBJ databases">
        <title>Genomic Encyclopedia of Type Strains, Phase III (KMG-III): the genomes of soil and plant-associated and newly described type strains.</title>
        <authorList>
            <person name="Whitman W."/>
        </authorList>
    </citation>
    <scope>NUCLEOTIDE SEQUENCE [LARGE SCALE GENOMIC DNA]</scope>
    <source>
        <strain evidence="2">CECT 8628</strain>
    </source>
</reference>
<gene>
    <name evidence="2" type="ORF">FHS11_001379</name>
</gene>
<evidence type="ECO:0000256" key="1">
    <source>
        <dbReference type="SAM" id="Phobius"/>
    </source>
</evidence>
<keyword evidence="1" id="KW-1133">Transmembrane helix</keyword>
<dbReference type="OrthoDB" id="981547at2"/>
<protein>
    <submittedName>
        <fullName evidence="2">Uncharacterized membrane protein YozB (DUF420 family)</fullName>
    </submittedName>
</protein>
<keyword evidence="1" id="KW-0472">Membrane</keyword>
<dbReference type="AlphaFoldDB" id="A0A839SCC4"/>
<organism evidence="2 3">
    <name type="scientific">Mucilaginibacter gotjawali</name>
    <dbReference type="NCBI Taxonomy" id="1550579"/>
    <lineage>
        <taxon>Bacteria</taxon>
        <taxon>Pseudomonadati</taxon>
        <taxon>Bacteroidota</taxon>
        <taxon>Sphingobacteriia</taxon>
        <taxon>Sphingobacteriales</taxon>
        <taxon>Sphingobacteriaceae</taxon>
        <taxon>Mucilaginibacter</taxon>
    </lineage>
</organism>
<dbReference type="EMBL" id="JACHWX010000003">
    <property type="protein sequence ID" value="MBB3054962.1"/>
    <property type="molecule type" value="Genomic_DNA"/>
</dbReference>
<feature type="transmembrane region" description="Helical" evidence="1">
    <location>
        <begin position="101"/>
        <end position="119"/>
    </location>
</feature>
<comment type="caution">
    <text evidence="2">The sequence shown here is derived from an EMBL/GenBank/DDBJ whole genome shotgun (WGS) entry which is preliminary data.</text>
</comment>
<dbReference type="RefSeq" id="WP_096355226.1">
    <property type="nucleotide sequence ID" value="NZ_AP017313.1"/>
</dbReference>
<feature type="transmembrane region" description="Helical" evidence="1">
    <location>
        <begin position="7"/>
        <end position="26"/>
    </location>
</feature>
<evidence type="ECO:0000313" key="2">
    <source>
        <dbReference type="EMBL" id="MBB3054962.1"/>
    </source>
</evidence>
<evidence type="ECO:0000313" key="3">
    <source>
        <dbReference type="Proteomes" id="UP000539265"/>
    </source>
</evidence>
<name>A0A839SCC4_9SPHI</name>
<accession>A0A839SCC4</accession>
<proteinExistence type="predicted"/>
<feature type="transmembrane region" description="Helical" evidence="1">
    <location>
        <begin position="70"/>
        <end position="89"/>
    </location>
</feature>
<dbReference type="Proteomes" id="UP000539265">
    <property type="component" value="Unassembled WGS sequence"/>
</dbReference>
<sequence length="128" mass="14513">MKVTSSIILFVVFIIVIAIPPAALQYTGNTGLLTPNFWTVFCFMSGITFLVVAVMLIVGRKNQEHFTPAFLGGTTFKLLACLIFIFVFLSKNPSNKPIFLANFLYVYLLNTVFEVYVLLRNLRHEKLK</sequence>
<feature type="transmembrane region" description="Helical" evidence="1">
    <location>
        <begin position="38"/>
        <end position="58"/>
    </location>
</feature>